<evidence type="ECO:0000313" key="2">
    <source>
        <dbReference type="Proteomes" id="UP000325313"/>
    </source>
</evidence>
<accession>A0A5B0SFZ0</accession>
<gene>
    <name evidence="1" type="ORF">PGTUg99_031648</name>
</gene>
<dbReference type="AlphaFoldDB" id="A0A5B0SFZ0"/>
<evidence type="ECO:0000313" key="1">
    <source>
        <dbReference type="EMBL" id="KAA1136435.1"/>
    </source>
</evidence>
<proteinExistence type="predicted"/>
<dbReference type="EMBL" id="VDEP01000035">
    <property type="protein sequence ID" value="KAA1136435.1"/>
    <property type="molecule type" value="Genomic_DNA"/>
</dbReference>
<name>A0A5B0SFZ0_PUCGR</name>
<dbReference type="Proteomes" id="UP000325313">
    <property type="component" value="Unassembled WGS sequence"/>
</dbReference>
<reference evidence="1 2" key="1">
    <citation type="submission" date="2019-05" db="EMBL/GenBank/DDBJ databases">
        <title>Emergence of the Ug99 lineage of the wheat stem rust pathogen through somatic hybridization.</title>
        <authorList>
            <person name="Li F."/>
            <person name="Upadhyaya N.M."/>
            <person name="Sperschneider J."/>
            <person name="Matny O."/>
            <person name="Nguyen-Phuc H."/>
            <person name="Mago R."/>
            <person name="Raley C."/>
            <person name="Miller M.E."/>
            <person name="Silverstein K.A.T."/>
            <person name="Henningsen E."/>
            <person name="Hirsch C.D."/>
            <person name="Visser B."/>
            <person name="Pretorius Z.A."/>
            <person name="Steffenson B.J."/>
            <person name="Schwessinger B."/>
            <person name="Dodds P.N."/>
            <person name="Figueroa M."/>
        </authorList>
    </citation>
    <scope>NUCLEOTIDE SEQUENCE [LARGE SCALE GENOMIC DNA]</scope>
    <source>
        <strain evidence="1 2">Ug99</strain>
    </source>
</reference>
<sequence>MMRLSADLFFARMLPAALRAYAPAPGAELRGKMCTACGNRSPKLHNKLAVHMMFRISRTAAPQQHLSQESRCNCLGCKHGRVEASTQCPCLSHSRSLYSAVAPCSRWPTSIPNDLLGFE</sequence>
<comment type="caution">
    <text evidence="1">The sequence shown here is derived from an EMBL/GenBank/DDBJ whole genome shotgun (WGS) entry which is preliminary data.</text>
</comment>
<organism evidence="1 2">
    <name type="scientific">Puccinia graminis f. sp. tritici</name>
    <dbReference type="NCBI Taxonomy" id="56615"/>
    <lineage>
        <taxon>Eukaryota</taxon>
        <taxon>Fungi</taxon>
        <taxon>Dikarya</taxon>
        <taxon>Basidiomycota</taxon>
        <taxon>Pucciniomycotina</taxon>
        <taxon>Pucciniomycetes</taxon>
        <taxon>Pucciniales</taxon>
        <taxon>Pucciniaceae</taxon>
        <taxon>Puccinia</taxon>
    </lineage>
</organism>
<protein>
    <submittedName>
        <fullName evidence="1">Uncharacterized protein</fullName>
    </submittedName>
</protein>